<reference evidence="2 3" key="1">
    <citation type="submission" date="2023-07" db="EMBL/GenBank/DDBJ databases">
        <title>Identification of four novel Pseudomonas species associated with bacterial leaf spot of cucurbits.</title>
        <authorList>
            <person name="Fullem K.R."/>
        </authorList>
    </citation>
    <scope>NUCLEOTIDE SEQUENCE [LARGE SCALE GENOMIC DNA]</scope>
    <source>
        <strain evidence="2 3">KFB 138</strain>
    </source>
</reference>
<dbReference type="Gene3D" id="3.40.30.10">
    <property type="entry name" value="Glutaredoxin"/>
    <property type="match status" value="1"/>
</dbReference>
<dbReference type="InterPro" id="IPR012336">
    <property type="entry name" value="Thioredoxin-like_fold"/>
</dbReference>
<keyword evidence="3" id="KW-1185">Reference proteome</keyword>
<evidence type="ECO:0000313" key="3">
    <source>
        <dbReference type="Proteomes" id="UP001223016"/>
    </source>
</evidence>
<feature type="domain" description="Thioredoxin-like fold" evidence="1">
    <location>
        <begin position="33"/>
        <end position="187"/>
    </location>
</feature>
<dbReference type="Pfam" id="PF13462">
    <property type="entry name" value="Thioredoxin_4"/>
    <property type="match status" value="1"/>
</dbReference>
<dbReference type="PANTHER" id="PTHR35272:SF3">
    <property type="entry name" value="THIOL:DISULFIDE INTERCHANGE PROTEIN DSBC"/>
    <property type="match status" value="1"/>
</dbReference>
<name>A0ABT9CSR2_9PSED</name>
<evidence type="ECO:0000313" key="2">
    <source>
        <dbReference type="EMBL" id="MDO7927752.1"/>
    </source>
</evidence>
<dbReference type="EMBL" id="JAUQOO010000009">
    <property type="protein sequence ID" value="MDO7927752.1"/>
    <property type="molecule type" value="Genomic_DNA"/>
</dbReference>
<gene>
    <name evidence="2" type="ORF">Q6A51_13230</name>
</gene>
<dbReference type="InterPro" id="IPR051470">
    <property type="entry name" value="Thiol:disulfide_interchange"/>
</dbReference>
<comment type="caution">
    <text evidence="2">The sequence shown here is derived from an EMBL/GenBank/DDBJ whole genome shotgun (WGS) entry which is preliminary data.</text>
</comment>
<dbReference type="CDD" id="cd02972">
    <property type="entry name" value="DsbA_family"/>
    <property type="match status" value="1"/>
</dbReference>
<sequence>MRYLKLIAVAWLAILAVAFLVMERFVDAPQVEGPWIYGSSHARFTLTEYADLECPYCREYFPLLKSWIDRNPEANLKWHHLPLSIHEPAASKNAQLVECIGARNGNNDFWKTVELVYQQTRGNGAGLAGKLNVSRPDEQRLLGAVEQCMTFNEQAAERVREQAQQAAVLGINTTPTIVITDNKTGRSVKLSGQADDNALLSAVDWLASQ</sequence>
<protein>
    <submittedName>
        <fullName evidence="2">Thioredoxin domain-containing protein</fullName>
    </submittedName>
</protein>
<evidence type="ECO:0000259" key="1">
    <source>
        <dbReference type="Pfam" id="PF13462"/>
    </source>
</evidence>
<dbReference type="RefSeq" id="WP_304574984.1">
    <property type="nucleotide sequence ID" value="NZ_JAUQOO010000009.1"/>
</dbReference>
<dbReference type="InterPro" id="IPR036249">
    <property type="entry name" value="Thioredoxin-like_sf"/>
</dbReference>
<proteinExistence type="predicted"/>
<accession>A0ABT9CSR2</accession>
<organism evidence="2 3">
    <name type="scientific">Pseudomonas serbiensis</name>
    <dbReference type="NCBI Taxonomy" id="3064350"/>
    <lineage>
        <taxon>Bacteria</taxon>
        <taxon>Pseudomonadati</taxon>
        <taxon>Pseudomonadota</taxon>
        <taxon>Gammaproteobacteria</taxon>
        <taxon>Pseudomonadales</taxon>
        <taxon>Pseudomonadaceae</taxon>
        <taxon>Pseudomonas</taxon>
    </lineage>
</organism>
<dbReference type="SUPFAM" id="SSF52833">
    <property type="entry name" value="Thioredoxin-like"/>
    <property type="match status" value="1"/>
</dbReference>
<dbReference type="Proteomes" id="UP001223016">
    <property type="component" value="Unassembled WGS sequence"/>
</dbReference>
<dbReference type="PANTHER" id="PTHR35272">
    <property type="entry name" value="THIOL:DISULFIDE INTERCHANGE PROTEIN DSBC-RELATED"/>
    <property type="match status" value="1"/>
</dbReference>